<dbReference type="InterPro" id="IPR016195">
    <property type="entry name" value="Pol/histidinol_Pase-like"/>
</dbReference>
<organism evidence="1 2">
    <name type="scientific">Hungatella hathewayi</name>
    <dbReference type="NCBI Taxonomy" id="154046"/>
    <lineage>
        <taxon>Bacteria</taxon>
        <taxon>Bacillati</taxon>
        <taxon>Bacillota</taxon>
        <taxon>Clostridia</taxon>
        <taxon>Lachnospirales</taxon>
        <taxon>Lachnospiraceae</taxon>
        <taxon>Hungatella</taxon>
    </lineage>
</organism>
<dbReference type="Gene3D" id="3.20.20.140">
    <property type="entry name" value="Metal-dependent hydrolases"/>
    <property type="match status" value="1"/>
</dbReference>
<evidence type="ECO:0000313" key="1">
    <source>
        <dbReference type="EMBL" id="CUP02651.1"/>
    </source>
</evidence>
<dbReference type="RefSeq" id="WP_172683661.1">
    <property type="nucleotide sequence ID" value="NZ_CABIXC010000016.1"/>
</dbReference>
<dbReference type="SUPFAM" id="SSF89550">
    <property type="entry name" value="PHP domain-like"/>
    <property type="match status" value="1"/>
</dbReference>
<accession>A0A174JVI8</accession>
<evidence type="ECO:0008006" key="3">
    <source>
        <dbReference type="Google" id="ProtNLM"/>
    </source>
</evidence>
<gene>
    <name evidence="1" type="ORF">ERS852407_04737</name>
</gene>
<name>A0A174JVI8_9FIRM</name>
<dbReference type="Proteomes" id="UP000095651">
    <property type="component" value="Unassembled WGS sequence"/>
</dbReference>
<evidence type="ECO:0000313" key="2">
    <source>
        <dbReference type="Proteomes" id="UP000095651"/>
    </source>
</evidence>
<proteinExistence type="predicted"/>
<protein>
    <recommendedName>
        <fullName evidence="3">DUF3604 domain-containing protein</fullName>
    </recommendedName>
</protein>
<dbReference type="AlphaFoldDB" id="A0A174JVI8"/>
<reference evidence="1 2" key="1">
    <citation type="submission" date="2015-09" db="EMBL/GenBank/DDBJ databases">
        <authorList>
            <consortium name="Pathogen Informatics"/>
        </authorList>
    </citation>
    <scope>NUCLEOTIDE SEQUENCE [LARGE SCALE GENOMIC DNA]</scope>
    <source>
        <strain evidence="1 2">2789STDY5608850</strain>
    </source>
</reference>
<sequence length="520" mass="59834">MEYKKLWTDMHSNIHHEQMELLPEWFGQVKKIMDFWPVAYYPFYMRPTESGLKVEDRYEDGLIKIDWEQIREFTNQANKEGYPMFMGYEWQGTGKDGDHNVFFLNNDGEQRHPDTYRELAAAYKGEPVIGIPHHVAYQPGSRGKNWDTHDEVFSPFAEIYSCHGCSETDDGPLLMKRHVHMGPRTGETVFERAIEKGYRIGMIAAGDNHSVPAVFEHGSMCALAADCTKEAIWEAFVNRRVYGVSQSRIEVDFSVDGAEMGSEITTGGEAELSFRIKGTAAVDRVEILRDNILEKMVVHSGTWERKEQSGVIRFKFRLEFGWGPDIRVYPDAICRVWNGLLKVDGKLLGVEKCWNNFGQELTSQTEDSCEFSLTTYQSTATGKWMGPSNVTTEGFIFEVEADADSSIHLTVEGKEYAFLVRDMLKSSSVTALWDEVEKLTEDTWGKITHYRDDPWWHNAYKFKVGRAYPEDSYLLEHHETINVEEDCCYRLRVWQKNNDAAWTSPVFLRTGQGLAEKKED</sequence>
<dbReference type="EMBL" id="CYZE01000016">
    <property type="protein sequence ID" value="CUP02651.1"/>
    <property type="molecule type" value="Genomic_DNA"/>
</dbReference>